<dbReference type="Proteomes" id="UP000503349">
    <property type="component" value="Chromosome 6"/>
</dbReference>
<dbReference type="PANTHER" id="PTHR24271">
    <property type="entry name" value="KALLIKREIN-RELATED"/>
    <property type="match status" value="1"/>
</dbReference>
<feature type="signal peptide" evidence="11">
    <location>
        <begin position="1"/>
        <end position="22"/>
    </location>
</feature>
<reference evidence="14" key="2">
    <citation type="submission" date="2019-02" db="EMBL/GenBank/DDBJ databases">
        <title>Opniocepnalus argus Var Kimnra genome.</title>
        <authorList>
            <person name="Zhou C."/>
            <person name="Xiao S."/>
        </authorList>
    </citation>
    <scope>NUCLEOTIDE SEQUENCE [LARGE SCALE GENOMIC DNA]</scope>
</reference>
<dbReference type="PROSITE" id="PS50240">
    <property type="entry name" value="TRYPSIN_DOM"/>
    <property type="match status" value="1"/>
</dbReference>
<dbReference type="GO" id="GO:0006508">
    <property type="term" value="P:proteolysis"/>
    <property type="evidence" value="ECO:0007669"/>
    <property type="project" value="UniProtKB-KW"/>
</dbReference>
<dbReference type="GO" id="GO:0004252">
    <property type="term" value="F:serine-type endopeptidase activity"/>
    <property type="evidence" value="ECO:0007669"/>
    <property type="project" value="UniProtKB-EC"/>
</dbReference>
<dbReference type="FunFam" id="2.40.10.10:FF:000005">
    <property type="entry name" value="Serine protease 37"/>
    <property type="match status" value="1"/>
</dbReference>
<dbReference type="SMART" id="SM00020">
    <property type="entry name" value="Tryp_SPc"/>
    <property type="match status" value="1"/>
</dbReference>
<dbReference type="Pfam" id="PF00089">
    <property type="entry name" value="Trypsin"/>
    <property type="match status" value="1"/>
</dbReference>
<evidence type="ECO:0000313" key="14">
    <source>
        <dbReference type="Proteomes" id="UP000503349"/>
    </source>
</evidence>
<dbReference type="GO" id="GO:0005576">
    <property type="term" value="C:extracellular region"/>
    <property type="evidence" value="ECO:0007669"/>
    <property type="project" value="UniProtKB-SubCell"/>
</dbReference>
<dbReference type="PRINTS" id="PR00722">
    <property type="entry name" value="CHYMOTRYPSIN"/>
</dbReference>
<feature type="chain" id="PRO_5026163039" description="trypsin" evidence="11">
    <location>
        <begin position="23"/>
        <end position="250"/>
    </location>
</feature>
<dbReference type="EC" id="3.4.21.4" evidence="9"/>
<protein>
    <recommendedName>
        <fullName evidence="9">trypsin</fullName>
        <ecNumber evidence="9">3.4.21.4</ecNumber>
    </recommendedName>
</protein>
<evidence type="ECO:0000313" key="13">
    <source>
        <dbReference type="EMBL" id="KAF3691083.1"/>
    </source>
</evidence>
<keyword evidence="2 10" id="KW-0645">Protease</keyword>
<keyword evidence="7" id="KW-1015">Disulfide bond</keyword>
<dbReference type="EMBL" id="CM015717">
    <property type="protein sequence ID" value="KAF3691083.1"/>
    <property type="molecule type" value="Genomic_DNA"/>
</dbReference>
<evidence type="ECO:0000256" key="3">
    <source>
        <dbReference type="ARBA" id="ARBA00022729"/>
    </source>
</evidence>
<keyword evidence="3 11" id="KW-0732">Signal</keyword>
<evidence type="ECO:0000256" key="6">
    <source>
        <dbReference type="ARBA" id="ARBA00023145"/>
    </source>
</evidence>
<proteinExistence type="predicted"/>
<dbReference type="InterPro" id="IPR009003">
    <property type="entry name" value="Peptidase_S1_PA"/>
</dbReference>
<evidence type="ECO:0000259" key="12">
    <source>
        <dbReference type="PROSITE" id="PS50240"/>
    </source>
</evidence>
<evidence type="ECO:0000256" key="4">
    <source>
        <dbReference type="ARBA" id="ARBA00022801"/>
    </source>
</evidence>
<dbReference type="InterPro" id="IPR001254">
    <property type="entry name" value="Trypsin_dom"/>
</dbReference>
<keyword evidence="5 10" id="KW-0720">Serine protease</keyword>
<dbReference type="InterPro" id="IPR043504">
    <property type="entry name" value="Peptidase_S1_PA_chymotrypsin"/>
</dbReference>
<dbReference type="Gene3D" id="2.40.10.10">
    <property type="entry name" value="Trypsin-like serine proteases"/>
    <property type="match status" value="2"/>
</dbReference>
<dbReference type="InterPro" id="IPR018114">
    <property type="entry name" value="TRYPSIN_HIS"/>
</dbReference>
<reference evidence="13 14" key="1">
    <citation type="submission" date="2019-02" db="EMBL/GenBank/DDBJ databases">
        <title>Opniocepnalus argus genome.</title>
        <authorList>
            <person name="Zhou C."/>
            <person name="Xiao S."/>
        </authorList>
    </citation>
    <scope>NUCLEOTIDE SEQUENCE [LARGE SCALE GENOMIC DNA]</scope>
    <source>
        <strain evidence="13">OARG1902GOOAL</strain>
        <tissue evidence="13">Muscle</tissue>
    </source>
</reference>
<dbReference type="AlphaFoldDB" id="A0A6G1PLL6"/>
<dbReference type="CDD" id="cd00190">
    <property type="entry name" value="Tryp_SPc"/>
    <property type="match status" value="1"/>
</dbReference>
<evidence type="ECO:0000256" key="9">
    <source>
        <dbReference type="ARBA" id="ARBA00038868"/>
    </source>
</evidence>
<gene>
    <name evidence="13" type="ORF">EXN66_Car006757</name>
</gene>
<comment type="subcellular location">
    <subcellularLocation>
        <location evidence="1">Secreted</location>
        <location evidence="1">Extracellular space</location>
    </subcellularLocation>
</comment>
<evidence type="ECO:0000256" key="2">
    <source>
        <dbReference type="ARBA" id="ARBA00022670"/>
    </source>
</evidence>
<comment type="catalytic activity">
    <reaction evidence="8">
        <text>Preferential cleavage: Arg-|-Xaa, Lys-|-Xaa.</text>
        <dbReference type="EC" id="3.4.21.4"/>
    </reaction>
</comment>
<dbReference type="InterPro" id="IPR033116">
    <property type="entry name" value="TRYPSIN_SER"/>
</dbReference>
<evidence type="ECO:0000256" key="1">
    <source>
        <dbReference type="ARBA" id="ARBA00004239"/>
    </source>
</evidence>
<dbReference type="SUPFAM" id="SSF50494">
    <property type="entry name" value="Trypsin-like serine proteases"/>
    <property type="match status" value="1"/>
</dbReference>
<dbReference type="InterPro" id="IPR001314">
    <property type="entry name" value="Peptidase_S1A"/>
</dbReference>
<evidence type="ECO:0000256" key="10">
    <source>
        <dbReference type="RuleBase" id="RU363034"/>
    </source>
</evidence>
<evidence type="ECO:0000256" key="5">
    <source>
        <dbReference type="ARBA" id="ARBA00022825"/>
    </source>
</evidence>
<keyword evidence="4 10" id="KW-0378">Hydrolase</keyword>
<keyword evidence="6" id="KW-0865">Zymogen</keyword>
<name>A0A6G1PLL6_CHAAH</name>
<feature type="domain" description="Peptidase S1" evidence="12">
    <location>
        <begin position="25"/>
        <end position="241"/>
    </location>
</feature>
<dbReference type="PANTHER" id="PTHR24271:SF81">
    <property type="entry name" value="GRANZYME B"/>
    <property type="match status" value="1"/>
</dbReference>
<keyword evidence="14" id="KW-1185">Reference proteome</keyword>
<dbReference type="PROSITE" id="PS00135">
    <property type="entry name" value="TRYPSIN_SER"/>
    <property type="match status" value="1"/>
</dbReference>
<organism evidence="13 14">
    <name type="scientific">Channa argus</name>
    <name type="common">Northern snakehead</name>
    <name type="synonym">Ophicephalus argus</name>
    <dbReference type="NCBI Taxonomy" id="215402"/>
    <lineage>
        <taxon>Eukaryota</taxon>
        <taxon>Metazoa</taxon>
        <taxon>Chordata</taxon>
        <taxon>Craniata</taxon>
        <taxon>Vertebrata</taxon>
        <taxon>Euteleostomi</taxon>
        <taxon>Actinopterygii</taxon>
        <taxon>Neopterygii</taxon>
        <taxon>Teleostei</taxon>
        <taxon>Neoteleostei</taxon>
        <taxon>Acanthomorphata</taxon>
        <taxon>Anabantaria</taxon>
        <taxon>Anabantiformes</taxon>
        <taxon>Channoidei</taxon>
        <taxon>Channidae</taxon>
        <taxon>Channa</taxon>
    </lineage>
</organism>
<dbReference type="PROSITE" id="PS00134">
    <property type="entry name" value="TRYPSIN_HIS"/>
    <property type="match status" value="1"/>
</dbReference>
<sequence length="250" mass="27460">MSAHCKLVTLMLAVALHGQVHTLKIIGGHEAVPNSRPYMVLLKLHVENNKIGHCGGFLLNEDFVMTAAHCQAKSYEVLLGVHNVHKKSETQTLYVKHVFPHQDYNANGYKNDIMLLKLSSKAKFNKNVSSIALAEGDSSLPRSCIVSGWGKNKKNIDSMSICLMEVNVTLIDEKQCKKENSYCSKGEIGPAEGDSGGPLVCEGGNAYGVVSSSTKGEDGRTEMISYTKIANYRKWIDSTMEIGGKKPWWV</sequence>
<evidence type="ECO:0000256" key="7">
    <source>
        <dbReference type="ARBA" id="ARBA00023157"/>
    </source>
</evidence>
<evidence type="ECO:0000256" key="11">
    <source>
        <dbReference type="SAM" id="SignalP"/>
    </source>
</evidence>
<accession>A0A6G1PLL6</accession>
<evidence type="ECO:0000256" key="8">
    <source>
        <dbReference type="ARBA" id="ARBA00036320"/>
    </source>
</evidence>